<keyword evidence="10" id="KW-0238">DNA-binding</keyword>
<dbReference type="GO" id="GO:0008310">
    <property type="term" value="F:single-stranded DNA 3'-5' DNA exonuclease activity"/>
    <property type="evidence" value="ECO:0007669"/>
    <property type="project" value="UniProtKB-EC"/>
</dbReference>
<evidence type="ECO:0000256" key="1">
    <source>
        <dbReference type="ARBA" id="ARBA00000563"/>
    </source>
</evidence>
<keyword evidence="8 13" id="KW-0269">Exonuclease</keyword>
<feature type="domain" description="ExoI SH3-like" evidence="16">
    <location>
        <begin position="199"/>
        <end position="353"/>
    </location>
</feature>
<dbReference type="Gene3D" id="1.20.1280.70">
    <property type="entry name" value="Exonuclease ExoI, domain 3"/>
    <property type="match status" value="1"/>
</dbReference>
<dbReference type="Gene3D" id="3.30.1520.20">
    <property type="entry name" value="Exonuclease ExoI, domain 2"/>
    <property type="match status" value="1"/>
</dbReference>
<comment type="subunit">
    <text evidence="12">Monomer. Interacts with ssb (via C-terminus); this interaction stimulates the exonuclease activity by recruiting the enzyme to its substrate.</text>
</comment>
<feature type="domain" description="ExoI C-terminal" evidence="17">
    <location>
        <begin position="356"/>
        <end position="478"/>
    </location>
</feature>
<dbReference type="InterPro" id="IPR034747">
    <property type="entry name" value="EXOI_SH3"/>
</dbReference>
<keyword evidence="5 15" id="KW-0479">Metal-binding</keyword>
<sequence>MSGSNFSFYWHDYETFGANPMVDRPVQFAGIRTDAELNILGEPLMIFCKPADDYLPHPEACLITGITPQQAIREGVPEAKFIERIHQELALPGTCGVGYNSLRFDDEVTRYTLYRNFFDPYAREWQNGNSRWDVIDMLRLARALRPEGINWPEYENGRPSLRLEDLTAANGLAHEAAHDALSDVHATIAIARLVKQAQPKLFAYALKLRDKRVAAQMLDVARMKPVLHVSSKIPSERFNTALVAPLAVHPVNKNAVIVYDLSIDPTPLLELTAAQIAERLYTPSSELAEGEERIPLKLVHLNKSPMLAPANMINAEEAERLSISGDRCRTHLGMLRGADGLVAKVQQVFEQSSLEPLSDPDQMLYSGGFFGDSDKQAMTQIRKAAPELLGELEPMFQDGRLEEMLFRYRARNYPDTLSGDEQQRWSEFCRQRLLQPLPKTLGFEQFYQRLNELGSDPQLAPEKMHILQELAAYAESIYPV</sequence>
<feature type="binding site" evidence="14">
    <location>
        <position position="14"/>
    </location>
    <ligand>
        <name>substrate</name>
    </ligand>
</feature>
<evidence type="ECO:0000259" key="16">
    <source>
        <dbReference type="PROSITE" id="PS51784"/>
    </source>
</evidence>
<dbReference type="Pfam" id="PF00929">
    <property type="entry name" value="RNase_T"/>
    <property type="match status" value="1"/>
</dbReference>
<keyword evidence="4 13" id="KW-0540">Nuclease</keyword>
<proteinExistence type="predicted"/>
<feature type="binding site" evidence="15">
    <location>
        <position position="14"/>
    </location>
    <ligand>
        <name>Mg(2+)</name>
        <dbReference type="ChEBI" id="CHEBI:18420"/>
        <label>2</label>
    </ligand>
</feature>
<name>A0A369WXB5_9GAMM</name>
<dbReference type="Gene3D" id="3.30.420.10">
    <property type="entry name" value="Ribonuclease H-like superfamily/Ribonuclease H"/>
    <property type="match status" value="1"/>
</dbReference>
<dbReference type="InterPro" id="IPR012337">
    <property type="entry name" value="RNaseH-like_sf"/>
</dbReference>
<evidence type="ECO:0000256" key="6">
    <source>
        <dbReference type="ARBA" id="ARBA00022763"/>
    </source>
</evidence>
<dbReference type="SMART" id="SM00479">
    <property type="entry name" value="EXOIII"/>
    <property type="match status" value="1"/>
</dbReference>
<comment type="cofactor">
    <cofactor evidence="15">
        <name>Mg(2+)</name>
        <dbReference type="ChEBI" id="CHEBI:18420"/>
    </cofactor>
    <text evidence="15">Binds 2 Mg(2+) ions per monomer.</text>
</comment>
<dbReference type="OrthoDB" id="9763470at2"/>
<dbReference type="SUPFAM" id="SSF53098">
    <property type="entry name" value="Ribonuclease H-like"/>
    <property type="match status" value="1"/>
</dbReference>
<keyword evidence="6 13" id="KW-0227">DNA damage</keyword>
<dbReference type="Pfam" id="PF26016">
    <property type="entry name" value="ExoI_C"/>
    <property type="match status" value="1"/>
</dbReference>
<comment type="caution">
    <text evidence="18">The sequence shown here is derived from an EMBL/GenBank/DDBJ whole genome shotgun (WGS) entry which is preliminary data.</text>
</comment>
<dbReference type="EMBL" id="QQOH01000001">
    <property type="protein sequence ID" value="RDE24155.1"/>
    <property type="molecule type" value="Genomic_DNA"/>
</dbReference>
<feature type="binding site" evidence="14">
    <location>
        <position position="162"/>
    </location>
    <ligand>
        <name>substrate</name>
    </ligand>
</feature>
<evidence type="ECO:0000256" key="4">
    <source>
        <dbReference type="ARBA" id="ARBA00022722"/>
    </source>
</evidence>
<protein>
    <recommendedName>
        <fullName evidence="3 13">Exodeoxyribonuclease I</fullName>
        <ecNumber evidence="2 13">3.1.11.1</ecNumber>
    </recommendedName>
</protein>
<evidence type="ECO:0000256" key="10">
    <source>
        <dbReference type="ARBA" id="ARBA00023125"/>
    </source>
</evidence>
<evidence type="ECO:0000256" key="15">
    <source>
        <dbReference type="PIRSR" id="PIRSR000977-2"/>
    </source>
</evidence>
<keyword evidence="9 15" id="KW-0460">Magnesium</keyword>
<dbReference type="InterPro" id="IPR013620">
    <property type="entry name" value="Exonuc_1_SH3"/>
</dbReference>
<evidence type="ECO:0000256" key="12">
    <source>
        <dbReference type="ARBA" id="ARBA00046792"/>
    </source>
</evidence>
<dbReference type="InterPro" id="IPR023607">
    <property type="entry name" value="Exodeoxyribonuclease_I"/>
</dbReference>
<dbReference type="RefSeq" id="WP_114693737.1">
    <property type="nucleotide sequence ID" value="NZ_QQOH01000001.1"/>
</dbReference>
<dbReference type="Pfam" id="PF08411">
    <property type="entry name" value="ExoI_SH3"/>
    <property type="match status" value="1"/>
</dbReference>
<dbReference type="GO" id="GO:0003677">
    <property type="term" value="F:DNA binding"/>
    <property type="evidence" value="ECO:0007669"/>
    <property type="project" value="UniProtKB-KW"/>
</dbReference>
<dbReference type="PROSITE" id="PS51785">
    <property type="entry name" value="EXOI_C"/>
    <property type="match status" value="1"/>
</dbReference>
<dbReference type="CDD" id="cd06138">
    <property type="entry name" value="ExoI_N"/>
    <property type="match status" value="1"/>
</dbReference>
<evidence type="ECO:0000313" key="18">
    <source>
        <dbReference type="EMBL" id="RDE24155.1"/>
    </source>
</evidence>
<reference evidence="18 19" key="1">
    <citation type="submission" date="2018-07" db="EMBL/GenBank/DDBJ databases">
        <title>Motiliproteus coralliicola sp. nov., a bacterium isolated from Coral.</title>
        <authorList>
            <person name="Wang G."/>
        </authorList>
    </citation>
    <scope>NUCLEOTIDE SEQUENCE [LARGE SCALE GENOMIC DNA]</scope>
    <source>
        <strain evidence="18 19">C34</strain>
    </source>
</reference>
<dbReference type="GO" id="GO:0046872">
    <property type="term" value="F:metal ion binding"/>
    <property type="evidence" value="ECO:0007669"/>
    <property type="project" value="UniProtKB-KW"/>
</dbReference>
<dbReference type="PROSITE" id="PS51784">
    <property type="entry name" value="EXOI_SH3"/>
    <property type="match status" value="1"/>
</dbReference>
<evidence type="ECO:0000259" key="17">
    <source>
        <dbReference type="PROSITE" id="PS51785"/>
    </source>
</evidence>
<dbReference type="InterPro" id="IPR013520">
    <property type="entry name" value="Ribonucl_H"/>
</dbReference>
<dbReference type="EC" id="3.1.11.1" evidence="2 13"/>
<gene>
    <name evidence="18" type="ORF">DV711_00715</name>
</gene>
<evidence type="ECO:0000256" key="5">
    <source>
        <dbReference type="ARBA" id="ARBA00022723"/>
    </source>
</evidence>
<feature type="binding site" evidence="15">
    <location>
        <position position="183"/>
    </location>
    <ligand>
        <name>Mg(2+)</name>
        <dbReference type="ChEBI" id="CHEBI:18420"/>
        <label>2</label>
    </ligand>
</feature>
<evidence type="ECO:0000256" key="14">
    <source>
        <dbReference type="PIRSR" id="PIRSR000977-1"/>
    </source>
</evidence>
<evidence type="ECO:0000256" key="3">
    <source>
        <dbReference type="ARBA" id="ARBA00019900"/>
    </source>
</evidence>
<evidence type="ECO:0000313" key="19">
    <source>
        <dbReference type="Proteomes" id="UP000253769"/>
    </source>
</evidence>
<dbReference type="FunFam" id="3.30.420.10:FF:000033">
    <property type="entry name" value="Exodeoxyribonuclease I"/>
    <property type="match status" value="1"/>
</dbReference>
<dbReference type="AlphaFoldDB" id="A0A369WXB5"/>
<dbReference type="Proteomes" id="UP000253769">
    <property type="component" value="Unassembled WGS sequence"/>
</dbReference>
<feature type="binding site" evidence="15">
    <location>
        <position position="12"/>
    </location>
    <ligand>
        <name>Mg(2+)</name>
        <dbReference type="ChEBI" id="CHEBI:18420"/>
        <label>1</label>
    </ligand>
</feature>
<dbReference type="InterPro" id="IPR036397">
    <property type="entry name" value="RNaseH_sf"/>
</dbReference>
<dbReference type="InterPro" id="IPR058561">
    <property type="entry name" value="Exonuc_1_C"/>
</dbReference>
<evidence type="ECO:0000256" key="11">
    <source>
        <dbReference type="ARBA" id="ARBA00023204"/>
    </source>
</evidence>
<evidence type="ECO:0000256" key="7">
    <source>
        <dbReference type="ARBA" id="ARBA00022801"/>
    </source>
</evidence>
<comment type="catalytic activity">
    <reaction evidence="1 13">
        <text>Exonucleolytic cleavage in the 3'- to 5'-direction to yield nucleoside 5'-phosphates.</text>
        <dbReference type="EC" id="3.1.11.1"/>
    </reaction>
</comment>
<keyword evidence="11 13" id="KW-0234">DNA repair</keyword>
<dbReference type="Gene3D" id="1.10.287.1240">
    <property type="match status" value="1"/>
</dbReference>
<dbReference type="FunFam" id="1.20.1280.70:FF:000001">
    <property type="entry name" value="Exodeoxyribonuclease I"/>
    <property type="match status" value="1"/>
</dbReference>
<evidence type="ECO:0000256" key="8">
    <source>
        <dbReference type="ARBA" id="ARBA00022839"/>
    </source>
</evidence>
<dbReference type="InterPro" id="IPR038649">
    <property type="entry name" value="EXOI_SH3_sf"/>
</dbReference>
<evidence type="ECO:0000256" key="9">
    <source>
        <dbReference type="ARBA" id="ARBA00022842"/>
    </source>
</evidence>
<dbReference type="NCBIfam" id="NF008746">
    <property type="entry name" value="PRK11779.1"/>
    <property type="match status" value="1"/>
</dbReference>
<keyword evidence="19" id="KW-1185">Reference proteome</keyword>
<evidence type="ECO:0000256" key="2">
    <source>
        <dbReference type="ARBA" id="ARBA00012108"/>
    </source>
</evidence>
<evidence type="ECO:0000256" key="13">
    <source>
        <dbReference type="PIRNR" id="PIRNR000977"/>
    </source>
</evidence>
<dbReference type="GO" id="GO:0006281">
    <property type="term" value="P:DNA repair"/>
    <property type="evidence" value="ECO:0007669"/>
    <property type="project" value="UniProtKB-KW"/>
</dbReference>
<organism evidence="18 19">
    <name type="scientific">Motiliproteus coralliicola</name>
    <dbReference type="NCBI Taxonomy" id="2283196"/>
    <lineage>
        <taxon>Bacteria</taxon>
        <taxon>Pseudomonadati</taxon>
        <taxon>Pseudomonadota</taxon>
        <taxon>Gammaproteobacteria</taxon>
        <taxon>Oceanospirillales</taxon>
        <taxon>Oceanospirillaceae</taxon>
        <taxon>Motiliproteus</taxon>
    </lineage>
</organism>
<accession>A0A369WXB5</accession>
<keyword evidence="7 13" id="KW-0378">Hydrolase</keyword>
<dbReference type="PIRSF" id="PIRSF000977">
    <property type="entry name" value="Exodeoxyribonuclease_I"/>
    <property type="match status" value="1"/>
</dbReference>